<dbReference type="OrthoDB" id="6434212at2759"/>
<dbReference type="PANTHER" id="PTHR34072:SF52">
    <property type="entry name" value="RIBONUCLEASE H"/>
    <property type="match status" value="1"/>
</dbReference>
<dbReference type="PANTHER" id="PTHR34072">
    <property type="entry name" value="ENZYMATIC POLYPROTEIN-RELATED"/>
    <property type="match status" value="1"/>
</dbReference>
<dbReference type="SUPFAM" id="SSF56672">
    <property type="entry name" value="DNA/RNA polymerases"/>
    <property type="match status" value="1"/>
</dbReference>
<name>A0A8X7BQG2_9ARAC</name>
<organism evidence="3 4">
    <name type="scientific">Trichonephila inaurata madagascariensis</name>
    <dbReference type="NCBI Taxonomy" id="2747483"/>
    <lineage>
        <taxon>Eukaryota</taxon>
        <taxon>Metazoa</taxon>
        <taxon>Ecdysozoa</taxon>
        <taxon>Arthropoda</taxon>
        <taxon>Chelicerata</taxon>
        <taxon>Arachnida</taxon>
        <taxon>Araneae</taxon>
        <taxon>Araneomorphae</taxon>
        <taxon>Entelegynae</taxon>
        <taxon>Araneoidea</taxon>
        <taxon>Nephilidae</taxon>
        <taxon>Trichonephila</taxon>
        <taxon>Trichonephila inaurata</taxon>
    </lineage>
</organism>
<dbReference type="InterPro" id="IPR041577">
    <property type="entry name" value="RT_RNaseH_2"/>
</dbReference>
<sequence length="256" mass="29397">MAFLGKGRRADLSYIAEQLGERVTDDLKIIDLRNLIVNSTNYDEEFVREMLNARIEERLEGNTSRVSENDHISERHHSNTFELLKLLKFKAKQDDTTESGHGECDSDSQSAGKKKAEQKSISEANENDEIKLEENLAEDIENLLPSLKEEKDTMNLININTDEFIKAQQESQELALLIQKNVKNPLYNCRLTMFYMLPDFKRQFVLQTDASDTGIGIVLAQRNGRGEEHPILYLSKKFSDTEKVYCTNEKECEVIV</sequence>
<dbReference type="AlphaFoldDB" id="A0A8X7BQG2"/>
<dbReference type="Proteomes" id="UP000886998">
    <property type="component" value="Unassembled WGS sequence"/>
</dbReference>
<gene>
    <name evidence="3" type="primary">NCL1_46270</name>
    <name evidence="3" type="ORF">TNIN_98861</name>
</gene>
<feature type="domain" description="Reverse transcriptase/retrotransposon-derived protein RNase H-like" evidence="2">
    <location>
        <begin position="196"/>
        <end position="256"/>
    </location>
</feature>
<dbReference type="GO" id="GO:0071897">
    <property type="term" value="P:DNA biosynthetic process"/>
    <property type="evidence" value="ECO:0007669"/>
    <property type="project" value="UniProtKB-ARBA"/>
</dbReference>
<dbReference type="InterPro" id="IPR043502">
    <property type="entry name" value="DNA/RNA_pol_sf"/>
</dbReference>
<accession>A0A8X7BQG2</accession>
<evidence type="ECO:0000259" key="2">
    <source>
        <dbReference type="Pfam" id="PF17919"/>
    </source>
</evidence>
<dbReference type="Pfam" id="PF17919">
    <property type="entry name" value="RT_RNaseH_2"/>
    <property type="match status" value="1"/>
</dbReference>
<evidence type="ECO:0000313" key="4">
    <source>
        <dbReference type="Proteomes" id="UP000886998"/>
    </source>
</evidence>
<evidence type="ECO:0000313" key="3">
    <source>
        <dbReference type="EMBL" id="GFY39990.1"/>
    </source>
</evidence>
<feature type="compositionally biased region" description="Basic and acidic residues" evidence="1">
    <location>
        <begin position="95"/>
        <end position="104"/>
    </location>
</feature>
<feature type="region of interest" description="Disordered" evidence="1">
    <location>
        <begin position="95"/>
        <end position="132"/>
    </location>
</feature>
<evidence type="ECO:0000256" key="1">
    <source>
        <dbReference type="SAM" id="MobiDB-lite"/>
    </source>
</evidence>
<keyword evidence="4" id="KW-1185">Reference proteome</keyword>
<proteinExistence type="predicted"/>
<protein>
    <recommendedName>
        <fullName evidence="2">Reverse transcriptase/retrotransposon-derived protein RNase H-like domain-containing protein</fullName>
    </recommendedName>
</protein>
<dbReference type="EMBL" id="BMAV01001603">
    <property type="protein sequence ID" value="GFY39990.1"/>
    <property type="molecule type" value="Genomic_DNA"/>
</dbReference>
<dbReference type="Gene3D" id="3.10.20.370">
    <property type="match status" value="1"/>
</dbReference>
<reference evidence="3" key="1">
    <citation type="submission" date="2020-08" db="EMBL/GenBank/DDBJ databases">
        <title>Multicomponent nature underlies the extraordinary mechanical properties of spider dragline silk.</title>
        <authorList>
            <person name="Kono N."/>
            <person name="Nakamura H."/>
            <person name="Mori M."/>
            <person name="Yoshida Y."/>
            <person name="Ohtoshi R."/>
            <person name="Malay A.D."/>
            <person name="Moran D.A.P."/>
            <person name="Tomita M."/>
            <person name="Numata K."/>
            <person name="Arakawa K."/>
        </authorList>
    </citation>
    <scope>NUCLEOTIDE SEQUENCE</scope>
</reference>
<comment type="caution">
    <text evidence="3">The sequence shown here is derived from an EMBL/GenBank/DDBJ whole genome shotgun (WGS) entry which is preliminary data.</text>
</comment>